<name>A0AAD5WEQ2_PARTN</name>
<reference evidence="1" key="1">
    <citation type="submission" date="2021-06" db="EMBL/GenBank/DDBJ databases">
        <title>Parelaphostrongylus tenuis whole genome reference sequence.</title>
        <authorList>
            <person name="Garwood T.J."/>
            <person name="Larsen P.A."/>
            <person name="Fountain-Jones N.M."/>
            <person name="Garbe J.R."/>
            <person name="Macchietto M.G."/>
            <person name="Kania S.A."/>
            <person name="Gerhold R.W."/>
            <person name="Richards J.E."/>
            <person name="Wolf T.M."/>
        </authorList>
    </citation>
    <scope>NUCLEOTIDE SEQUENCE</scope>
    <source>
        <strain evidence="1">MNPRO001-30</strain>
        <tissue evidence="1">Meninges</tissue>
    </source>
</reference>
<dbReference type="Proteomes" id="UP001196413">
    <property type="component" value="Unassembled WGS sequence"/>
</dbReference>
<proteinExistence type="predicted"/>
<keyword evidence="2" id="KW-1185">Reference proteome</keyword>
<dbReference type="EMBL" id="JAHQIW010005897">
    <property type="protein sequence ID" value="KAJ1367431.1"/>
    <property type="molecule type" value="Genomic_DNA"/>
</dbReference>
<comment type="caution">
    <text evidence="1">The sequence shown here is derived from an EMBL/GenBank/DDBJ whole genome shotgun (WGS) entry which is preliminary data.</text>
</comment>
<organism evidence="1 2">
    <name type="scientific">Parelaphostrongylus tenuis</name>
    <name type="common">Meningeal worm</name>
    <dbReference type="NCBI Taxonomy" id="148309"/>
    <lineage>
        <taxon>Eukaryota</taxon>
        <taxon>Metazoa</taxon>
        <taxon>Ecdysozoa</taxon>
        <taxon>Nematoda</taxon>
        <taxon>Chromadorea</taxon>
        <taxon>Rhabditida</taxon>
        <taxon>Rhabditina</taxon>
        <taxon>Rhabditomorpha</taxon>
        <taxon>Strongyloidea</taxon>
        <taxon>Metastrongylidae</taxon>
        <taxon>Parelaphostrongylus</taxon>
    </lineage>
</organism>
<sequence length="85" mass="9985">MASNEQKLQFVHFWNFEVQSAFSMRDADGFSTIYGLRIYEWCIRIDRGDTFGFRGIENRGVEVKQLAFEFVLKFIRAKRTGHVAT</sequence>
<protein>
    <submittedName>
        <fullName evidence="1">Uncharacterized protein</fullName>
    </submittedName>
</protein>
<accession>A0AAD5WEQ2</accession>
<evidence type="ECO:0000313" key="2">
    <source>
        <dbReference type="Proteomes" id="UP001196413"/>
    </source>
</evidence>
<gene>
    <name evidence="1" type="ORF">KIN20_028340</name>
</gene>
<dbReference type="AlphaFoldDB" id="A0AAD5WEQ2"/>
<evidence type="ECO:0000313" key="1">
    <source>
        <dbReference type="EMBL" id="KAJ1367431.1"/>
    </source>
</evidence>